<name>I7G878_MACFA</name>
<feature type="region of interest" description="Disordered" evidence="1">
    <location>
        <begin position="1"/>
        <end position="23"/>
    </location>
</feature>
<sequence length="55" mass="5724">MVSTAQHSTSPQASMDSTLLSDPHSSLLASSANYYITSHRAITSASKLPLGTDTS</sequence>
<accession>I7G878</accession>
<dbReference type="EMBL" id="AB170471">
    <property type="protein sequence ID" value="BAE87534.1"/>
    <property type="molecule type" value="mRNA"/>
</dbReference>
<dbReference type="AlphaFoldDB" id="I7G878"/>
<reference evidence="2" key="1">
    <citation type="journal article" date="2007" name="PLoS Biol.">
        <title>Rate of evolution in brain-expressed genes in humans and other primates.</title>
        <authorList>
            <person name="Wang H.-Y."/>
            <person name="Chien H.-C."/>
            <person name="Osada N."/>
            <person name="Hashimoto K."/>
            <person name="Sugano S."/>
            <person name="Gojobori T."/>
            <person name="Chou C.-K."/>
            <person name="Tsai S.-F."/>
            <person name="Wu C.-I."/>
            <person name="Shen C.-K.J."/>
        </authorList>
    </citation>
    <scope>NUCLEOTIDE SEQUENCE</scope>
</reference>
<organism evidence="2">
    <name type="scientific">Macaca fascicularis</name>
    <name type="common">Crab-eating macaque</name>
    <name type="synonym">Cynomolgus monkey</name>
    <dbReference type="NCBI Taxonomy" id="9541"/>
    <lineage>
        <taxon>Eukaryota</taxon>
        <taxon>Metazoa</taxon>
        <taxon>Chordata</taxon>
        <taxon>Craniata</taxon>
        <taxon>Vertebrata</taxon>
        <taxon>Euteleostomi</taxon>
        <taxon>Mammalia</taxon>
        <taxon>Eutheria</taxon>
        <taxon>Euarchontoglires</taxon>
        <taxon>Primates</taxon>
        <taxon>Haplorrhini</taxon>
        <taxon>Catarrhini</taxon>
        <taxon>Cercopithecidae</taxon>
        <taxon>Cercopithecinae</taxon>
        <taxon>Macaca</taxon>
    </lineage>
</organism>
<proteinExistence type="evidence at transcript level"/>
<protein>
    <submittedName>
        <fullName evidence="2">Macaca fascicularis brain cDNA, clone: QmoA-11050</fullName>
    </submittedName>
</protein>
<evidence type="ECO:0000313" key="2">
    <source>
        <dbReference type="EMBL" id="BAE87534.1"/>
    </source>
</evidence>
<evidence type="ECO:0000256" key="1">
    <source>
        <dbReference type="SAM" id="MobiDB-lite"/>
    </source>
</evidence>